<evidence type="ECO:0000256" key="1">
    <source>
        <dbReference type="PROSITE-ProRule" id="PRU00464"/>
    </source>
</evidence>
<dbReference type="InterPro" id="IPR011146">
    <property type="entry name" value="HIT-like"/>
</dbReference>
<evidence type="ECO:0000313" key="3">
    <source>
        <dbReference type="Proteomes" id="UP001652642"/>
    </source>
</evidence>
<dbReference type="GeneID" id="110087317"/>
<protein>
    <submittedName>
        <fullName evidence="4">Bis(5'-adenosyl)-triphosphatase isoform X2</fullName>
    </submittedName>
</protein>
<reference evidence="4" key="2">
    <citation type="submission" date="2025-08" db="UniProtKB">
        <authorList>
            <consortium name="RefSeq"/>
        </authorList>
    </citation>
    <scope>IDENTIFICATION</scope>
</reference>
<sequence length="76" mass="8918">MEEQLTDAIMVSYDGSHIRRHVHVHILPRKSGDFSRNDNIYEELQQHDKEAEETPSKWRSEDEMAAEAASLKTFFQ</sequence>
<dbReference type="PROSITE" id="PS51084">
    <property type="entry name" value="HIT_2"/>
    <property type="match status" value="1"/>
</dbReference>
<dbReference type="InterPro" id="IPR036265">
    <property type="entry name" value="HIT-like_sf"/>
</dbReference>
<feature type="domain" description="HIT" evidence="2">
    <location>
        <begin position="1"/>
        <end position="36"/>
    </location>
</feature>
<dbReference type="SUPFAM" id="SSF54197">
    <property type="entry name" value="HIT-like"/>
    <property type="match status" value="1"/>
</dbReference>
<gene>
    <name evidence="4" type="primary">FHIT</name>
</gene>
<dbReference type="Gene3D" id="3.30.428.10">
    <property type="entry name" value="HIT-like"/>
    <property type="match status" value="1"/>
</dbReference>
<reference evidence="3" key="1">
    <citation type="submission" date="2025-05" db="UniProtKB">
        <authorList>
            <consortium name="RefSeq"/>
        </authorList>
    </citation>
    <scope>NUCLEOTIDE SEQUENCE [LARGE SCALE GENOMIC DNA]</scope>
</reference>
<dbReference type="PANTHER" id="PTHR46981:SF1">
    <property type="entry name" value="BIS(5'-ADENOSYL)-TRIPHOSPHATASE"/>
    <property type="match status" value="1"/>
</dbReference>
<evidence type="ECO:0000259" key="2">
    <source>
        <dbReference type="PROSITE" id="PS51084"/>
    </source>
</evidence>
<accession>A0ABM5FJ43</accession>
<keyword evidence="3" id="KW-1185">Reference proteome</keyword>
<name>A0ABM5FJ43_9SAUR</name>
<feature type="short sequence motif" description="Histidine triad motif" evidence="1">
    <location>
        <begin position="21"/>
        <end position="25"/>
    </location>
</feature>
<organism evidence="3 4">
    <name type="scientific">Pogona vitticeps</name>
    <name type="common">central bearded dragon</name>
    <dbReference type="NCBI Taxonomy" id="103695"/>
    <lineage>
        <taxon>Eukaryota</taxon>
        <taxon>Metazoa</taxon>
        <taxon>Chordata</taxon>
        <taxon>Craniata</taxon>
        <taxon>Vertebrata</taxon>
        <taxon>Euteleostomi</taxon>
        <taxon>Lepidosauria</taxon>
        <taxon>Squamata</taxon>
        <taxon>Bifurcata</taxon>
        <taxon>Unidentata</taxon>
        <taxon>Episquamata</taxon>
        <taxon>Toxicofera</taxon>
        <taxon>Iguania</taxon>
        <taxon>Acrodonta</taxon>
        <taxon>Agamidae</taxon>
        <taxon>Amphibolurinae</taxon>
        <taxon>Pogona</taxon>
    </lineage>
</organism>
<evidence type="ECO:0000313" key="4">
    <source>
        <dbReference type="RefSeq" id="XP_072845430.1"/>
    </source>
</evidence>
<dbReference type="RefSeq" id="XP_072845430.1">
    <property type="nucleotide sequence ID" value="XM_072989329.1"/>
</dbReference>
<dbReference type="Proteomes" id="UP001652642">
    <property type="component" value="Chromosome 2"/>
</dbReference>
<proteinExistence type="predicted"/>
<dbReference type="InterPro" id="IPR052677">
    <property type="entry name" value="Dinucleoside_ppp_hydrolase"/>
</dbReference>
<dbReference type="PANTHER" id="PTHR46981">
    <property type="entry name" value="BIS(5'-ADENOSYL)-TRIPHOSPHATASE"/>
    <property type="match status" value="1"/>
</dbReference>